<gene>
    <name evidence="1" type="ORF">GN244_ATG03473</name>
</gene>
<comment type="caution">
    <text evidence="1">The sequence shown here is derived from an EMBL/GenBank/DDBJ whole genome shotgun (WGS) entry which is preliminary data.</text>
</comment>
<dbReference type="EMBL" id="WSZM01000075">
    <property type="protein sequence ID" value="KAF4044193.1"/>
    <property type="molecule type" value="Genomic_DNA"/>
</dbReference>
<proteinExistence type="predicted"/>
<name>A0A833WK77_PHYIN</name>
<reference evidence="1" key="1">
    <citation type="submission" date="2020-04" db="EMBL/GenBank/DDBJ databases">
        <title>Hybrid Assembly of Korean Phytophthora infestans isolates.</title>
        <authorList>
            <person name="Prokchorchik M."/>
            <person name="Lee Y."/>
            <person name="Seo J."/>
            <person name="Cho J.-H."/>
            <person name="Park Y.-E."/>
            <person name="Jang D.-C."/>
            <person name="Im J.-S."/>
            <person name="Choi J.-G."/>
            <person name="Park H.-J."/>
            <person name="Lee G.-B."/>
            <person name="Lee Y.-G."/>
            <person name="Hong S.-Y."/>
            <person name="Cho K."/>
            <person name="Sohn K.H."/>
        </authorList>
    </citation>
    <scope>NUCLEOTIDE SEQUENCE</scope>
    <source>
        <strain evidence="1">KR_1_A1</strain>
    </source>
</reference>
<organism evidence="1 2">
    <name type="scientific">Phytophthora infestans</name>
    <name type="common">Potato late blight agent</name>
    <name type="synonym">Botrytis infestans</name>
    <dbReference type="NCBI Taxonomy" id="4787"/>
    <lineage>
        <taxon>Eukaryota</taxon>
        <taxon>Sar</taxon>
        <taxon>Stramenopiles</taxon>
        <taxon>Oomycota</taxon>
        <taxon>Peronosporomycetes</taxon>
        <taxon>Peronosporales</taxon>
        <taxon>Peronosporaceae</taxon>
        <taxon>Phytophthora</taxon>
    </lineage>
</organism>
<accession>A0A833WK77</accession>
<evidence type="ECO:0000313" key="1">
    <source>
        <dbReference type="EMBL" id="KAF4044193.1"/>
    </source>
</evidence>
<protein>
    <submittedName>
        <fullName evidence="1">Uncharacterized protein</fullName>
    </submittedName>
</protein>
<keyword evidence="2" id="KW-1185">Reference proteome</keyword>
<dbReference type="Proteomes" id="UP000602510">
    <property type="component" value="Unassembled WGS sequence"/>
</dbReference>
<evidence type="ECO:0000313" key="2">
    <source>
        <dbReference type="Proteomes" id="UP000602510"/>
    </source>
</evidence>
<dbReference type="AlphaFoldDB" id="A0A833WK77"/>
<sequence length="175" mass="19198">MDTSALREFAFKKLQEARDRGTELAAVTAARAASSISSSVPVSSSFVFRAQSSVGQQQELPVPLEKKLETLSELPTDSRVLRGADAVVYYVSIVIETSNDSLRATLTGTSNGSLDESIYKLDLINESLAFSIENIQEGSHVMKLLNRQLKDSAAMQNPKHKAFYQCSEQRIGPRN</sequence>